<gene>
    <name evidence="12" type="ORF">ACD_78C00445G0002</name>
</gene>
<dbReference type="PANTHER" id="PTHR30040:SF2">
    <property type="entry name" value="FAD:PROTEIN FMN TRANSFERASE"/>
    <property type="match status" value="1"/>
</dbReference>
<organism evidence="12">
    <name type="scientific">uncultured bacterium</name>
    <name type="common">gcode 4</name>
    <dbReference type="NCBI Taxonomy" id="1234023"/>
    <lineage>
        <taxon>Bacteria</taxon>
        <taxon>environmental samples</taxon>
    </lineage>
</organism>
<dbReference type="GO" id="GO:0016740">
    <property type="term" value="F:transferase activity"/>
    <property type="evidence" value="ECO:0007669"/>
    <property type="project" value="UniProtKB-UniRule"/>
</dbReference>
<evidence type="ECO:0000256" key="10">
    <source>
        <dbReference type="PIRNR" id="PIRNR006268"/>
    </source>
</evidence>
<dbReference type="EMBL" id="AMFJ01034445">
    <property type="protein sequence ID" value="EKD29315.1"/>
    <property type="molecule type" value="Genomic_DNA"/>
</dbReference>
<comment type="cofactor">
    <cofactor evidence="11">
        <name>Mg(2+)</name>
        <dbReference type="ChEBI" id="CHEBI:18420"/>
    </cofactor>
    <cofactor evidence="11">
        <name>Mn(2+)</name>
        <dbReference type="ChEBI" id="CHEBI:29035"/>
    </cofactor>
    <text evidence="11">Magnesium. Can also use manganese.</text>
</comment>
<keyword evidence="5 10" id="KW-0479">Metal-binding</keyword>
<protein>
    <recommendedName>
        <fullName evidence="2 10">FAD:protein FMN transferase</fullName>
        <ecNumber evidence="1 10">2.7.1.180</ecNumber>
    </recommendedName>
    <alternativeName>
        <fullName evidence="8 10">Flavin transferase</fullName>
    </alternativeName>
</protein>
<name>K1XGD4_9BACT</name>
<evidence type="ECO:0000256" key="9">
    <source>
        <dbReference type="ARBA" id="ARBA00048540"/>
    </source>
</evidence>
<evidence type="ECO:0000256" key="4">
    <source>
        <dbReference type="ARBA" id="ARBA00022679"/>
    </source>
</evidence>
<dbReference type="GO" id="GO:0046872">
    <property type="term" value="F:metal ion binding"/>
    <property type="evidence" value="ECO:0007669"/>
    <property type="project" value="UniProtKB-UniRule"/>
</dbReference>
<evidence type="ECO:0000256" key="6">
    <source>
        <dbReference type="ARBA" id="ARBA00022827"/>
    </source>
</evidence>
<comment type="caution">
    <text evidence="12">The sequence shown here is derived from an EMBL/GenBank/DDBJ whole genome shotgun (WGS) entry which is preliminary data.</text>
</comment>
<evidence type="ECO:0000256" key="11">
    <source>
        <dbReference type="PIRSR" id="PIRSR006268-2"/>
    </source>
</evidence>
<dbReference type="InterPro" id="IPR003374">
    <property type="entry name" value="ApbE-like_sf"/>
</dbReference>
<keyword evidence="7 10" id="KW-0460">Magnesium</keyword>
<keyword evidence="3 10" id="KW-0285">Flavoprotein</keyword>
<comment type="similarity">
    <text evidence="10">Belongs to the ApbE family.</text>
</comment>
<evidence type="ECO:0000256" key="7">
    <source>
        <dbReference type="ARBA" id="ARBA00022842"/>
    </source>
</evidence>
<comment type="catalytic activity">
    <reaction evidence="9 10">
        <text>L-threonyl-[protein] + FAD = FMN-L-threonyl-[protein] + AMP + H(+)</text>
        <dbReference type="Rhea" id="RHEA:36847"/>
        <dbReference type="Rhea" id="RHEA-COMP:11060"/>
        <dbReference type="Rhea" id="RHEA-COMP:11061"/>
        <dbReference type="ChEBI" id="CHEBI:15378"/>
        <dbReference type="ChEBI" id="CHEBI:30013"/>
        <dbReference type="ChEBI" id="CHEBI:57692"/>
        <dbReference type="ChEBI" id="CHEBI:74257"/>
        <dbReference type="ChEBI" id="CHEBI:456215"/>
        <dbReference type="EC" id="2.7.1.180"/>
    </reaction>
</comment>
<keyword evidence="6 10" id="KW-0274">FAD</keyword>
<feature type="binding site" evidence="11">
    <location>
        <position position="250"/>
    </location>
    <ligand>
        <name>Mg(2+)</name>
        <dbReference type="ChEBI" id="CHEBI:18420"/>
    </ligand>
</feature>
<dbReference type="PIRSF" id="PIRSF006268">
    <property type="entry name" value="ApbE"/>
    <property type="match status" value="1"/>
</dbReference>
<dbReference type="EC" id="2.7.1.180" evidence="1 10"/>
<evidence type="ECO:0000256" key="3">
    <source>
        <dbReference type="ARBA" id="ARBA00022630"/>
    </source>
</evidence>
<evidence type="ECO:0000256" key="5">
    <source>
        <dbReference type="ARBA" id="ARBA00022723"/>
    </source>
</evidence>
<evidence type="ECO:0000313" key="12">
    <source>
        <dbReference type="EMBL" id="EKD29315.1"/>
    </source>
</evidence>
<evidence type="ECO:0000256" key="8">
    <source>
        <dbReference type="ARBA" id="ARBA00031306"/>
    </source>
</evidence>
<dbReference type="SUPFAM" id="SSF143631">
    <property type="entry name" value="ApbE-like"/>
    <property type="match status" value="1"/>
</dbReference>
<accession>K1XGD4</accession>
<reference evidence="12" key="1">
    <citation type="journal article" date="2012" name="Science">
        <title>Fermentation, hydrogen, and sulfur metabolism in multiple uncultivated bacterial phyla.</title>
        <authorList>
            <person name="Wrighton K.C."/>
            <person name="Thomas B.C."/>
            <person name="Sharon I."/>
            <person name="Miller C.S."/>
            <person name="Castelle C.J."/>
            <person name="VerBerkmoes N.C."/>
            <person name="Wilkins M.J."/>
            <person name="Hettich R.L."/>
            <person name="Lipton M.S."/>
            <person name="Williams K.H."/>
            <person name="Long P.E."/>
            <person name="Banfield J.F."/>
        </authorList>
    </citation>
    <scope>NUCLEOTIDE SEQUENCE [LARGE SCALE GENOMIC DNA]</scope>
</reference>
<evidence type="ECO:0000256" key="1">
    <source>
        <dbReference type="ARBA" id="ARBA00011955"/>
    </source>
</evidence>
<feature type="binding site" evidence="11">
    <location>
        <position position="138"/>
    </location>
    <ligand>
        <name>Mg(2+)</name>
        <dbReference type="ChEBI" id="CHEBI:18420"/>
    </ligand>
</feature>
<sequence length="303" mass="34258">MRYSDTRKLLGTSIEITVISEDAKTPDRIAYVFDYFFSIEQEFSWFLPESSLSLLNTHKKASVSNRFIELMSASKNMYKRTNGFFNPLVSVAQLGYSHSFEKGDFEQTRWVIDTDFDKVQIEGNIITLQPGQSLDFGGIAKGWAVDKASSLLRLFGYDDFFVNAGGDIYASGTNENTQAGWVIGIENPFTEEIIASLILRDAAIATSGSYKRKWNIEKKKYHHLINPTTLWNENAIISVTLISPECTNCDGFTKSVFNAPVSEWLRLIEQNGMEGLIFTSSGQLLYTKGLQEKYDLEFTEINN</sequence>
<proteinExistence type="inferred from homology"/>
<dbReference type="InterPro" id="IPR024932">
    <property type="entry name" value="ApbE"/>
</dbReference>
<dbReference type="Gene3D" id="3.10.520.10">
    <property type="entry name" value="ApbE-like domains"/>
    <property type="match status" value="1"/>
</dbReference>
<dbReference type="PANTHER" id="PTHR30040">
    <property type="entry name" value="THIAMINE BIOSYNTHESIS LIPOPROTEIN APBE"/>
    <property type="match status" value="1"/>
</dbReference>
<keyword evidence="4 10" id="KW-0808">Transferase</keyword>
<evidence type="ECO:0000256" key="2">
    <source>
        <dbReference type="ARBA" id="ARBA00016337"/>
    </source>
</evidence>
<dbReference type="Pfam" id="PF02424">
    <property type="entry name" value="ApbE"/>
    <property type="match status" value="1"/>
</dbReference>
<dbReference type="AlphaFoldDB" id="K1XGD4"/>